<keyword evidence="3" id="KW-1185">Reference proteome</keyword>
<evidence type="ECO:0000313" key="3">
    <source>
        <dbReference type="Proteomes" id="UP001432322"/>
    </source>
</evidence>
<accession>A0AAV5VWR8</accession>
<dbReference type="EMBL" id="BTSY01000004">
    <property type="protein sequence ID" value="GMT23162.1"/>
    <property type="molecule type" value="Genomic_DNA"/>
</dbReference>
<feature type="region of interest" description="Disordered" evidence="1">
    <location>
        <begin position="534"/>
        <end position="561"/>
    </location>
</feature>
<sequence length="561" mass="63401">SHFSFLLFLPIVNRSIEFLMADDHNRRDGIFPMQNPLAPPENQDPPPVGQLPAAFYTPMIRNAHQLAQFNQQQSQLGALCLAQLPPQMNLLDPSLQLPPQVRSGLLQLAVAMEQQKQQQQREATNLRQPQNPVIPPPPFVGPTHLQERQSVIMPFGQPLQANILQQMVPNNQQATLQQLQQAAAQHPPPNQILPLQQELPPNQPAPFDERCVRPSLFVHSNSQPVALPPRPPPTQQEMSAMLHQYKLQHLEHVRQRLQHLRQPNLQPQQQNLLPLDPNWELVQYVDHLMTQNVQLEHELRLLRLRQPQIASRRRNRPINEEFVDNDWLRQQSQEVYDAINECVKQNNKLKKKAENEETAKKVLYVALADVLLAHNEVSNLRPPSFPIQNQVDGREPVPDMMVKFRAGIKELKKKKQYLPSPIIAHSLAHEAMTIIFGAGFTYDLYTAVLGRIRADLQQSQQLQQISPAAPTLPQLQQRQQNALPSNQPSDSSSNQDNVVQQQAIVAAQNELQMQGGQQNALSSVRNAPGLSLKRENKEMGGNNSDGSATAQKKIIQGGIID</sequence>
<dbReference type="Proteomes" id="UP001432322">
    <property type="component" value="Unassembled WGS sequence"/>
</dbReference>
<reference evidence="2" key="1">
    <citation type="submission" date="2023-10" db="EMBL/GenBank/DDBJ databases">
        <title>Genome assembly of Pristionchus species.</title>
        <authorList>
            <person name="Yoshida K."/>
            <person name="Sommer R.J."/>
        </authorList>
    </citation>
    <scope>NUCLEOTIDE SEQUENCE</scope>
    <source>
        <strain evidence="2">RS5133</strain>
    </source>
</reference>
<feature type="region of interest" description="Disordered" evidence="1">
    <location>
        <begin position="179"/>
        <end position="205"/>
    </location>
</feature>
<dbReference type="AlphaFoldDB" id="A0AAV5VWR8"/>
<evidence type="ECO:0000256" key="1">
    <source>
        <dbReference type="SAM" id="MobiDB-lite"/>
    </source>
</evidence>
<feature type="compositionally biased region" description="Polar residues" evidence="1">
    <location>
        <begin position="541"/>
        <end position="550"/>
    </location>
</feature>
<feature type="region of interest" description="Disordered" evidence="1">
    <location>
        <begin position="475"/>
        <end position="497"/>
    </location>
</feature>
<organism evidence="2 3">
    <name type="scientific">Pristionchus fissidentatus</name>
    <dbReference type="NCBI Taxonomy" id="1538716"/>
    <lineage>
        <taxon>Eukaryota</taxon>
        <taxon>Metazoa</taxon>
        <taxon>Ecdysozoa</taxon>
        <taxon>Nematoda</taxon>
        <taxon>Chromadorea</taxon>
        <taxon>Rhabditida</taxon>
        <taxon>Rhabditina</taxon>
        <taxon>Diplogasteromorpha</taxon>
        <taxon>Diplogasteroidea</taxon>
        <taxon>Neodiplogasteridae</taxon>
        <taxon>Pristionchus</taxon>
    </lineage>
</organism>
<protein>
    <submittedName>
        <fullName evidence="2">Uncharacterized protein</fullName>
    </submittedName>
</protein>
<comment type="caution">
    <text evidence="2">The sequence shown here is derived from an EMBL/GenBank/DDBJ whole genome shotgun (WGS) entry which is preliminary data.</text>
</comment>
<gene>
    <name evidence="2" type="ORF">PFISCL1PPCAC_14459</name>
</gene>
<evidence type="ECO:0000313" key="2">
    <source>
        <dbReference type="EMBL" id="GMT23162.1"/>
    </source>
</evidence>
<feature type="compositionally biased region" description="Low complexity" evidence="1">
    <location>
        <begin position="484"/>
        <end position="497"/>
    </location>
</feature>
<feature type="non-terminal residue" evidence="2">
    <location>
        <position position="1"/>
    </location>
</feature>
<proteinExistence type="predicted"/>
<name>A0AAV5VWR8_9BILA</name>